<accession>W4QJG4</accession>
<dbReference type="PANTHER" id="PTHR30024">
    <property type="entry name" value="ALIPHATIC SULFONATES-BINDING PROTEIN-RELATED"/>
    <property type="match status" value="1"/>
</dbReference>
<proteinExistence type="inferred from homology"/>
<dbReference type="EMBL" id="BAUU01000028">
    <property type="protein sequence ID" value="GAE32052.1"/>
    <property type="molecule type" value="Genomic_DNA"/>
</dbReference>
<evidence type="ECO:0000256" key="1">
    <source>
        <dbReference type="ARBA" id="ARBA00004418"/>
    </source>
</evidence>
<evidence type="ECO:0000313" key="7">
    <source>
        <dbReference type="Proteomes" id="UP000018895"/>
    </source>
</evidence>
<dbReference type="STRING" id="1236971.JCM9152_3567"/>
<organism evidence="6 7">
    <name type="scientific">Halalkalibacter hemicellulosilyticusJCM 9152</name>
    <dbReference type="NCBI Taxonomy" id="1236971"/>
    <lineage>
        <taxon>Bacteria</taxon>
        <taxon>Bacillati</taxon>
        <taxon>Bacillota</taxon>
        <taxon>Bacilli</taxon>
        <taxon>Bacillales</taxon>
        <taxon>Bacillaceae</taxon>
        <taxon>Halalkalibacter</taxon>
    </lineage>
</organism>
<sequence>MVKMSSTLKSRWIMLAVVICFIILLTACGGSSEGSAVADDTDQEEIEDSDAVDEEEAGTSSEEVEVTDITLWGVIDTQVSAQQLVAEELGFFEEEGLNVTNHIVQSGPDIGPVIASGDAQTSFETTITNISLSANNVPTVIVAPMSNISGTQAVIAHPDLEINSAKDIEGKTIGMVQGAGVSIALHNMAQDLGVDMDTVNFINMSPTDQIAALENGDIDIMAAWEPWITIGLDQDAQFLFSGRISELPERQGDVDWMQFYSTFQVTEEFLENNPNTVKAILRALKRATDFINDNREEAIDILDEKLENLPREQVEEIMTRNIYSMEVTDSMREGSEVIADFMYEMDNVSRIPDFEEFTNFELLEEVLNED</sequence>
<name>W4QJG4_9BACI</name>
<comment type="caution">
    <text evidence="6">The sequence shown here is derived from an EMBL/GenBank/DDBJ whole genome shotgun (WGS) entry which is preliminary data.</text>
</comment>
<dbReference type="AlphaFoldDB" id="W4QJG4"/>
<dbReference type="PROSITE" id="PS51257">
    <property type="entry name" value="PROKAR_LIPOPROTEIN"/>
    <property type="match status" value="1"/>
</dbReference>
<dbReference type="InterPro" id="IPR015168">
    <property type="entry name" value="SsuA/THI5"/>
</dbReference>
<evidence type="ECO:0000313" key="6">
    <source>
        <dbReference type="EMBL" id="GAE32052.1"/>
    </source>
</evidence>
<keyword evidence="7" id="KW-1185">Reference proteome</keyword>
<gene>
    <name evidence="6" type="ORF">JCM9152_3567</name>
</gene>
<feature type="region of interest" description="Disordered" evidence="4">
    <location>
        <begin position="32"/>
        <end position="63"/>
    </location>
</feature>
<comment type="similarity">
    <text evidence="2">Belongs to the bacterial solute-binding protein SsuA/TauA family.</text>
</comment>
<evidence type="ECO:0000256" key="4">
    <source>
        <dbReference type="SAM" id="MobiDB-lite"/>
    </source>
</evidence>
<reference evidence="6" key="1">
    <citation type="journal article" date="2014" name="Genome Announc.">
        <title>Draft Genome Sequences of Three Alkaliphilic Bacillus Strains, Bacillus wakoensis JCM 9140T, Bacillus akibai JCM 9157T, and Bacillus hemicellulosilyticus JCM 9152T.</title>
        <authorList>
            <person name="Yuki M."/>
            <person name="Oshima K."/>
            <person name="Suda W."/>
            <person name="Oshida Y."/>
            <person name="Kitamura K."/>
            <person name="Iida T."/>
            <person name="Hattori M."/>
            <person name="Ohkuma M."/>
        </authorList>
    </citation>
    <scope>NUCLEOTIDE SEQUENCE [LARGE SCALE GENOMIC DNA]</scope>
    <source>
        <strain evidence="6">JCM 9152</strain>
    </source>
</reference>
<dbReference type="GO" id="GO:0042597">
    <property type="term" value="C:periplasmic space"/>
    <property type="evidence" value="ECO:0007669"/>
    <property type="project" value="UniProtKB-SubCell"/>
</dbReference>
<dbReference type="SUPFAM" id="SSF53850">
    <property type="entry name" value="Periplasmic binding protein-like II"/>
    <property type="match status" value="1"/>
</dbReference>
<keyword evidence="3" id="KW-0732">Signal</keyword>
<comment type="subcellular location">
    <subcellularLocation>
        <location evidence="1">Periplasm</location>
    </subcellularLocation>
</comment>
<dbReference type="PANTHER" id="PTHR30024:SF47">
    <property type="entry name" value="TAURINE-BINDING PERIPLASMIC PROTEIN"/>
    <property type="match status" value="1"/>
</dbReference>
<dbReference type="Pfam" id="PF09084">
    <property type="entry name" value="NMT1"/>
    <property type="match status" value="1"/>
</dbReference>
<feature type="domain" description="SsuA/THI5-like" evidence="5">
    <location>
        <begin position="81"/>
        <end position="298"/>
    </location>
</feature>
<evidence type="ECO:0000256" key="2">
    <source>
        <dbReference type="ARBA" id="ARBA00010742"/>
    </source>
</evidence>
<evidence type="ECO:0000259" key="5">
    <source>
        <dbReference type="Pfam" id="PF09084"/>
    </source>
</evidence>
<dbReference type="Gene3D" id="3.40.190.10">
    <property type="entry name" value="Periplasmic binding protein-like II"/>
    <property type="match status" value="2"/>
</dbReference>
<dbReference type="Proteomes" id="UP000018895">
    <property type="component" value="Unassembled WGS sequence"/>
</dbReference>
<protein>
    <submittedName>
        <fullName evidence="6">Nitrate/sulfonate/bicarbonate ABC transporter substrate-binding protein</fullName>
    </submittedName>
</protein>
<evidence type="ECO:0000256" key="3">
    <source>
        <dbReference type="ARBA" id="ARBA00022729"/>
    </source>
</evidence>
<feature type="compositionally biased region" description="Acidic residues" evidence="4">
    <location>
        <begin position="39"/>
        <end position="63"/>
    </location>
</feature>